<keyword evidence="3" id="KW-1185">Reference proteome</keyword>
<organism evidence="2 3">
    <name type="scientific">Extremus antarcticus</name>
    <dbReference type="NCBI Taxonomy" id="702011"/>
    <lineage>
        <taxon>Eukaryota</taxon>
        <taxon>Fungi</taxon>
        <taxon>Dikarya</taxon>
        <taxon>Ascomycota</taxon>
        <taxon>Pezizomycotina</taxon>
        <taxon>Dothideomycetes</taxon>
        <taxon>Dothideomycetidae</taxon>
        <taxon>Mycosphaerellales</taxon>
        <taxon>Extremaceae</taxon>
        <taxon>Extremus</taxon>
    </lineage>
</organism>
<feature type="region of interest" description="Disordered" evidence="1">
    <location>
        <begin position="313"/>
        <end position="345"/>
    </location>
</feature>
<dbReference type="Proteomes" id="UP001271007">
    <property type="component" value="Unassembled WGS sequence"/>
</dbReference>
<feature type="region of interest" description="Disordered" evidence="1">
    <location>
        <begin position="274"/>
        <end position="294"/>
    </location>
</feature>
<evidence type="ECO:0000256" key="1">
    <source>
        <dbReference type="SAM" id="MobiDB-lite"/>
    </source>
</evidence>
<protein>
    <submittedName>
        <fullName evidence="2">Uncharacterized protein</fullName>
    </submittedName>
</protein>
<reference evidence="2" key="1">
    <citation type="submission" date="2023-04" db="EMBL/GenBank/DDBJ databases">
        <title>Black Yeasts Isolated from many extreme environments.</title>
        <authorList>
            <person name="Coleine C."/>
            <person name="Stajich J.E."/>
            <person name="Selbmann L."/>
        </authorList>
    </citation>
    <scope>NUCLEOTIDE SEQUENCE</scope>
    <source>
        <strain evidence="2">CCFEE 5312</strain>
    </source>
</reference>
<dbReference type="EMBL" id="JAWDJX010000001">
    <property type="protein sequence ID" value="KAK3059247.1"/>
    <property type="molecule type" value="Genomic_DNA"/>
</dbReference>
<comment type="caution">
    <text evidence="2">The sequence shown here is derived from an EMBL/GenBank/DDBJ whole genome shotgun (WGS) entry which is preliminary data.</text>
</comment>
<sequence length="345" mass="37739">MTSPLQNIYQDCFQAAEDRNALAKQLDLLSASLSSEGQTSSLMMVVQMKHMLASQQKSLANAMLRTTAIIKPPPPSSERAHQVLSTPELLELILSNTGNNTALLSAYRVNRHFFQVIEGSPKLQRRLGLLPETKNRFSLPHSGMRPWDLRHGEDMNSISGSGPTTLLFDLAGTATLGSRCQSMLFCQPPVQSMTYLTACCGTGVESVNGEGTLAAKPGSMGIAVDDANELLMQLTANHILCPSADSCSHDEDGFVKCRVYFTAKFDVILEPSAHQKKKRLEDTERSDALKKKWDEVSEYKSAKREAHACGMPIPTLAEFREAQESSGDGYEEDSESDDSSDGDET</sequence>
<proteinExistence type="predicted"/>
<gene>
    <name evidence="2" type="ORF">LTR09_000813</name>
</gene>
<feature type="compositionally biased region" description="Basic and acidic residues" evidence="1">
    <location>
        <begin position="279"/>
        <end position="294"/>
    </location>
</feature>
<accession>A0AAJ0LXN1</accession>
<evidence type="ECO:0000313" key="2">
    <source>
        <dbReference type="EMBL" id="KAK3059247.1"/>
    </source>
</evidence>
<feature type="compositionally biased region" description="Acidic residues" evidence="1">
    <location>
        <begin position="329"/>
        <end position="345"/>
    </location>
</feature>
<evidence type="ECO:0000313" key="3">
    <source>
        <dbReference type="Proteomes" id="UP001271007"/>
    </source>
</evidence>
<dbReference type="AlphaFoldDB" id="A0AAJ0LXN1"/>
<name>A0AAJ0LXN1_9PEZI</name>